<protein>
    <submittedName>
        <fullName evidence="1">Uncharacterized protein</fullName>
    </submittedName>
</protein>
<comment type="caution">
    <text evidence="1">The sequence shown here is derived from an EMBL/GenBank/DDBJ whole genome shotgun (WGS) entry which is preliminary data.</text>
</comment>
<evidence type="ECO:0000313" key="1">
    <source>
        <dbReference type="EMBL" id="KAJ8119145.1"/>
    </source>
</evidence>
<reference evidence="1" key="1">
    <citation type="submission" date="2022-11" db="EMBL/GenBank/DDBJ databases">
        <title>Genome Sequence of Boeremia exigua.</title>
        <authorList>
            <person name="Buettner E."/>
        </authorList>
    </citation>
    <scope>NUCLEOTIDE SEQUENCE</scope>
    <source>
        <strain evidence="1">CU02</strain>
    </source>
</reference>
<organism evidence="1 2">
    <name type="scientific">Boeremia exigua</name>
    <dbReference type="NCBI Taxonomy" id="749465"/>
    <lineage>
        <taxon>Eukaryota</taxon>
        <taxon>Fungi</taxon>
        <taxon>Dikarya</taxon>
        <taxon>Ascomycota</taxon>
        <taxon>Pezizomycotina</taxon>
        <taxon>Dothideomycetes</taxon>
        <taxon>Pleosporomycetidae</taxon>
        <taxon>Pleosporales</taxon>
        <taxon>Pleosporineae</taxon>
        <taxon>Didymellaceae</taxon>
        <taxon>Boeremia</taxon>
    </lineage>
</organism>
<dbReference type="Proteomes" id="UP001153331">
    <property type="component" value="Unassembled WGS sequence"/>
</dbReference>
<sequence length="945" mass="103047">MKAVRNFRHVLLLAMTTLARLAPVPDHTHLDNSTYPEIGPGDAVYRYADLMSGPEPENRYASLASTATGWDGPTDWSKAINTPLIRISTVKQHVGEFAGQRLFDVIHDALLKMCPYERGRIGCYPVMPGTGNPNYDNTLQWGKKYYNRVIVQDVPYLTDRGTYASNAWLTITAQMIFRDEKYPGIGAATYEMAAGVFARATETMRDGSLVNCYTEKFYHTSRPYTFCNVPKHVLIALPANEGNVTESWLSATVKFNGKTKYGNYNCDDSISSVKDFWGTAVLPDVAKSMGTSEDEWKTPSARALATTTTPRHASVASGQTVNHDDHTDNQSVTAMGLTTSGIRLKVRQYPKFSTREEERIYRKQHLAAAYRVFAMRGFDEGVAGHISVRDPILVDHFWLNPLSTHFSQIKVSDLILVNEQGQVVEGDQPINAAAFAIHSAVHKRRPDVHAACHAHSVYGKAWSAFGRELDMYTQDSLRFFKSHGVYKHFGGLVLEGNEGDRIADALGDGKAAILQNHGILTVGHTVDEAAFWFLSLDKTCQAQLLIDAASAGSGHKPKIIPEEEAAETYKQVGTPEKGWLAFQGYYDEVLAKTGAENQKELVKSDQNGVSDQEARKESSKVAKQATEAQDKATELMQAAAAAGDPEERQKLMEQALEQQVQSKSLGKTAKYLRSGTFQGMAVGAGLGIAPGASLGAITGTLVGGVTSTALGGLGAGIGAATGAMHGPFWDMKKGAGKGIQKITGILPGWKATESQKNQLEKMVGQINEQETPGKDELESWGSEDLSEDQKEVLGKAQSKLPSMSATTITGQNEQEAESPKAKGRRGSQEAERSRPGTSDTAPAEGLKTEGKESKSEGQGIDDTRNLLDQDNDHNKAMDVQAKPQEGPHNKSQETPSTYKDVSVQTEQEGRKKPRKLGGSSKDKNAPPELPSNQRKQPRKLEKRSL</sequence>
<dbReference type="EMBL" id="JAPHNI010000001">
    <property type="protein sequence ID" value="KAJ8119145.1"/>
    <property type="molecule type" value="Genomic_DNA"/>
</dbReference>
<name>A0ACC2IVD1_9PLEO</name>
<gene>
    <name evidence="1" type="ORF">OPT61_g36</name>
</gene>
<keyword evidence="2" id="KW-1185">Reference proteome</keyword>
<evidence type="ECO:0000313" key="2">
    <source>
        <dbReference type="Proteomes" id="UP001153331"/>
    </source>
</evidence>
<accession>A0ACC2IVD1</accession>
<proteinExistence type="predicted"/>